<comment type="subcellular location">
    <subcellularLocation>
        <location evidence="1">Nucleus</location>
        <location evidence="1">Nucleolus</location>
    </subcellularLocation>
</comment>
<keyword evidence="4" id="KW-0863">Zinc-finger</keyword>
<dbReference type="KEGG" id="smo:SELMODRAFT_117213"/>
<evidence type="ECO:0000313" key="13">
    <source>
        <dbReference type="Proteomes" id="UP000001514"/>
    </source>
</evidence>
<dbReference type="Gramene" id="EFJ16150">
    <property type="protein sequence ID" value="EFJ16150"/>
    <property type="gene ID" value="SELMODRAFT_117213"/>
</dbReference>
<dbReference type="GO" id="GO:0001164">
    <property type="term" value="F:RNA polymerase I core promoter sequence-specific DNA binding"/>
    <property type="evidence" value="ECO:0007669"/>
    <property type="project" value="InterPro"/>
</dbReference>
<reference evidence="12 13" key="1">
    <citation type="journal article" date="2011" name="Science">
        <title>The Selaginella genome identifies genetic changes associated with the evolution of vascular plants.</title>
        <authorList>
            <person name="Banks J.A."/>
            <person name="Nishiyama T."/>
            <person name="Hasebe M."/>
            <person name="Bowman J.L."/>
            <person name="Gribskov M."/>
            <person name="dePamphilis C."/>
            <person name="Albert V.A."/>
            <person name="Aono N."/>
            <person name="Aoyama T."/>
            <person name="Ambrose B.A."/>
            <person name="Ashton N.W."/>
            <person name="Axtell M.J."/>
            <person name="Barker E."/>
            <person name="Barker M.S."/>
            <person name="Bennetzen J.L."/>
            <person name="Bonawitz N.D."/>
            <person name="Chapple C."/>
            <person name="Cheng C."/>
            <person name="Correa L.G."/>
            <person name="Dacre M."/>
            <person name="DeBarry J."/>
            <person name="Dreyer I."/>
            <person name="Elias M."/>
            <person name="Engstrom E.M."/>
            <person name="Estelle M."/>
            <person name="Feng L."/>
            <person name="Finet C."/>
            <person name="Floyd S.K."/>
            <person name="Frommer W.B."/>
            <person name="Fujita T."/>
            <person name="Gramzow L."/>
            <person name="Gutensohn M."/>
            <person name="Harholt J."/>
            <person name="Hattori M."/>
            <person name="Heyl A."/>
            <person name="Hirai T."/>
            <person name="Hiwatashi Y."/>
            <person name="Ishikawa M."/>
            <person name="Iwata M."/>
            <person name="Karol K.G."/>
            <person name="Koehler B."/>
            <person name="Kolukisaoglu U."/>
            <person name="Kubo M."/>
            <person name="Kurata T."/>
            <person name="Lalonde S."/>
            <person name="Li K."/>
            <person name="Li Y."/>
            <person name="Litt A."/>
            <person name="Lyons E."/>
            <person name="Manning G."/>
            <person name="Maruyama T."/>
            <person name="Michael T.P."/>
            <person name="Mikami K."/>
            <person name="Miyazaki S."/>
            <person name="Morinaga S."/>
            <person name="Murata T."/>
            <person name="Mueller-Roeber B."/>
            <person name="Nelson D.R."/>
            <person name="Obara M."/>
            <person name="Oguri Y."/>
            <person name="Olmstead R.G."/>
            <person name="Onodera N."/>
            <person name="Petersen B.L."/>
            <person name="Pils B."/>
            <person name="Prigge M."/>
            <person name="Rensing S.A."/>
            <person name="Riano-Pachon D.M."/>
            <person name="Roberts A.W."/>
            <person name="Sato Y."/>
            <person name="Scheller H.V."/>
            <person name="Schulz B."/>
            <person name="Schulz C."/>
            <person name="Shakirov E.V."/>
            <person name="Shibagaki N."/>
            <person name="Shinohara N."/>
            <person name="Shippen D.E."/>
            <person name="Soerensen I."/>
            <person name="Sotooka R."/>
            <person name="Sugimoto N."/>
            <person name="Sugita M."/>
            <person name="Sumikawa N."/>
            <person name="Tanurdzic M."/>
            <person name="Theissen G."/>
            <person name="Ulvskov P."/>
            <person name="Wakazuki S."/>
            <person name="Weng J.K."/>
            <person name="Willats W.W."/>
            <person name="Wipf D."/>
            <person name="Wolf P.G."/>
            <person name="Yang L."/>
            <person name="Zimmer A.D."/>
            <person name="Zhu Q."/>
            <person name="Mitros T."/>
            <person name="Hellsten U."/>
            <person name="Loque D."/>
            <person name="Otillar R."/>
            <person name="Salamov A."/>
            <person name="Schmutz J."/>
            <person name="Shapiro H."/>
            <person name="Lindquist E."/>
            <person name="Lucas S."/>
            <person name="Rokhsar D."/>
            <person name="Grigoriev I.V."/>
        </authorList>
    </citation>
    <scope>NUCLEOTIDE SEQUENCE [LARGE SCALE GENOMIC DNA]</scope>
</reference>
<evidence type="ECO:0000256" key="3">
    <source>
        <dbReference type="ARBA" id="ARBA00022723"/>
    </source>
</evidence>
<evidence type="ECO:0000313" key="12">
    <source>
        <dbReference type="EMBL" id="EFJ17020.1"/>
    </source>
</evidence>
<keyword evidence="6" id="KW-0805">Transcription regulation</keyword>
<dbReference type="STRING" id="88036.D8SEQ9"/>
<keyword evidence="9" id="KW-0539">Nucleus</keyword>
<dbReference type="EMBL" id="GL377616">
    <property type="protein sequence ID" value="EFJ17020.1"/>
    <property type="molecule type" value="Genomic_DNA"/>
</dbReference>
<keyword evidence="13" id="KW-1185">Reference proteome</keyword>
<dbReference type="InParanoid" id="D8SEQ9"/>
<feature type="domain" description="Rrn7/TAF1B N-terminal cyclin" evidence="10">
    <location>
        <begin position="23"/>
        <end position="155"/>
    </location>
</feature>
<evidence type="ECO:0000259" key="10">
    <source>
        <dbReference type="Pfam" id="PF20644"/>
    </source>
</evidence>
<evidence type="ECO:0000256" key="1">
    <source>
        <dbReference type="ARBA" id="ARBA00004604"/>
    </source>
</evidence>
<sequence length="159" mass="18144">MYDVSELPDRLAAHIREYYVQGLQTIIQLQCESLVENFGVSPLICRIVGPIWLRFVASTRVFEREWASEAILLADARSLKEKAKKLKLKKESSTLPAPEKIEMSRVWTDSLKRRLPLRITLAMVFLACYVIREPVLATDISTWAGQGSLPYLTAFLSMQ</sequence>
<dbReference type="KEGG" id="smo:SELMODRAFT_115616"/>
<keyword evidence="3" id="KW-0479">Metal-binding</keyword>
<dbReference type="OMA" id="HIREYYV"/>
<keyword evidence="8" id="KW-0804">Transcription</keyword>
<evidence type="ECO:0000256" key="7">
    <source>
        <dbReference type="ARBA" id="ARBA00023125"/>
    </source>
</evidence>
<keyword evidence="5" id="KW-0862">Zinc</keyword>
<dbReference type="PANTHER" id="PTHR31576">
    <property type="entry name" value="TATA BOX-BINDING PROTEIN-ASSOCIATED FACTOR RNA POLYMERASE I SUBUNIT B"/>
    <property type="match status" value="1"/>
</dbReference>
<dbReference type="GO" id="GO:0070860">
    <property type="term" value="C:RNA polymerase I core factor complex"/>
    <property type="evidence" value="ECO:0007669"/>
    <property type="project" value="InterPro"/>
</dbReference>
<evidence type="ECO:0000256" key="9">
    <source>
        <dbReference type="ARBA" id="ARBA00023242"/>
    </source>
</evidence>
<protein>
    <recommendedName>
        <fullName evidence="10">Rrn7/TAF1B N-terminal cyclin domain-containing protein</fullName>
    </recommendedName>
</protein>
<dbReference type="Pfam" id="PF20644">
    <property type="entry name" value="Rrn7_cyclin_N"/>
    <property type="match status" value="1"/>
</dbReference>
<dbReference type="HOGENOM" id="CLU_1665280_0_0_1"/>
<organism evidence="13">
    <name type="scientific">Selaginella moellendorffii</name>
    <name type="common">Spikemoss</name>
    <dbReference type="NCBI Taxonomy" id="88036"/>
    <lineage>
        <taxon>Eukaryota</taxon>
        <taxon>Viridiplantae</taxon>
        <taxon>Streptophyta</taxon>
        <taxon>Embryophyta</taxon>
        <taxon>Tracheophyta</taxon>
        <taxon>Lycopodiopsida</taxon>
        <taxon>Selaginellales</taxon>
        <taxon>Selaginellaceae</taxon>
        <taxon>Selaginella</taxon>
    </lineage>
</organism>
<accession>D8SEQ9</accession>
<proteinExistence type="inferred from homology"/>
<dbReference type="Gramene" id="EFJ17020">
    <property type="protein sequence ID" value="EFJ17020"/>
    <property type="gene ID" value="SELMODRAFT_115616"/>
</dbReference>
<dbReference type="EMBL" id="GL377620">
    <property type="protein sequence ID" value="EFJ16150.1"/>
    <property type="molecule type" value="Genomic_DNA"/>
</dbReference>
<evidence type="ECO:0000256" key="4">
    <source>
        <dbReference type="ARBA" id="ARBA00022771"/>
    </source>
</evidence>
<evidence type="ECO:0000256" key="8">
    <source>
        <dbReference type="ARBA" id="ARBA00023163"/>
    </source>
</evidence>
<dbReference type="GO" id="GO:0008270">
    <property type="term" value="F:zinc ion binding"/>
    <property type="evidence" value="ECO:0007669"/>
    <property type="project" value="UniProtKB-KW"/>
</dbReference>
<evidence type="ECO:0000256" key="6">
    <source>
        <dbReference type="ARBA" id="ARBA00023015"/>
    </source>
</evidence>
<dbReference type="AlphaFoldDB" id="D8SEQ9"/>
<dbReference type="InterPro" id="IPR033599">
    <property type="entry name" value="TAF1B/Rrn7"/>
</dbReference>
<keyword evidence="7" id="KW-0238">DNA-binding</keyword>
<feature type="non-terminal residue" evidence="12">
    <location>
        <position position="159"/>
    </location>
</feature>
<evidence type="ECO:0000256" key="2">
    <source>
        <dbReference type="ARBA" id="ARBA00006899"/>
    </source>
</evidence>
<evidence type="ECO:0000313" key="11">
    <source>
        <dbReference type="EMBL" id="EFJ16150.1"/>
    </source>
</evidence>
<dbReference type="InterPro" id="IPR048540">
    <property type="entry name" value="Rrn7_cyclin_N"/>
</dbReference>
<name>D8SEQ9_SELML</name>
<evidence type="ECO:0000256" key="5">
    <source>
        <dbReference type="ARBA" id="ARBA00022833"/>
    </source>
</evidence>
<comment type="similarity">
    <text evidence="2">Belongs to the RRN7/TAF1B family.</text>
</comment>
<gene>
    <name evidence="12" type="ORF">SELMODRAFT_115616</name>
    <name evidence="11" type="ORF">SELMODRAFT_117213</name>
</gene>
<dbReference type="PANTHER" id="PTHR31576:SF2">
    <property type="entry name" value="TATA BOX-BINDING PROTEIN-ASSOCIATED FACTOR RNA POLYMERASE I SUBUNIT B"/>
    <property type="match status" value="1"/>
</dbReference>
<dbReference type="eggNOG" id="KOG1988">
    <property type="taxonomic scope" value="Eukaryota"/>
</dbReference>
<dbReference type="Proteomes" id="UP000001514">
    <property type="component" value="Unassembled WGS sequence"/>
</dbReference>